<dbReference type="PROSITE" id="PS51186">
    <property type="entry name" value="GNAT"/>
    <property type="match status" value="1"/>
</dbReference>
<accession>A0A4R7J870</accession>
<reference evidence="2 3" key="1">
    <citation type="submission" date="2019-03" db="EMBL/GenBank/DDBJ databases">
        <title>Genomic Encyclopedia of Archaeal and Bacterial Type Strains, Phase II (KMG-II): from individual species to whole genera.</title>
        <authorList>
            <person name="Goeker M."/>
        </authorList>
    </citation>
    <scope>NUCLEOTIDE SEQUENCE [LARGE SCALE GENOMIC DNA]</scope>
    <source>
        <strain evidence="2 3">DSM 24323</strain>
    </source>
</reference>
<evidence type="ECO:0000313" key="2">
    <source>
        <dbReference type="EMBL" id="TDT33680.1"/>
    </source>
</evidence>
<dbReference type="GO" id="GO:0016747">
    <property type="term" value="F:acyltransferase activity, transferring groups other than amino-acyl groups"/>
    <property type="evidence" value="ECO:0007669"/>
    <property type="project" value="InterPro"/>
</dbReference>
<dbReference type="Proteomes" id="UP000295371">
    <property type="component" value="Unassembled WGS sequence"/>
</dbReference>
<comment type="caution">
    <text evidence="2">The sequence shown here is derived from an EMBL/GenBank/DDBJ whole genome shotgun (WGS) entry which is preliminary data.</text>
</comment>
<feature type="domain" description="N-acetyltransferase" evidence="1">
    <location>
        <begin position="14"/>
        <end position="183"/>
    </location>
</feature>
<protein>
    <submittedName>
        <fullName evidence="2">Aminoglycoside 6'-N-acetyltransferase</fullName>
    </submittedName>
</protein>
<dbReference type="InterPro" id="IPR051531">
    <property type="entry name" value="N-acetyltransferase"/>
</dbReference>
<dbReference type="InterPro" id="IPR000182">
    <property type="entry name" value="GNAT_dom"/>
</dbReference>
<dbReference type="PANTHER" id="PTHR43792">
    <property type="entry name" value="GNAT FAMILY, PUTATIVE (AFU_ORTHOLOGUE AFUA_3G00765)-RELATED-RELATED"/>
    <property type="match status" value="1"/>
</dbReference>
<dbReference type="SUPFAM" id="SSF55729">
    <property type="entry name" value="Acyl-CoA N-acyltransferases (Nat)"/>
    <property type="match status" value="1"/>
</dbReference>
<dbReference type="RefSeq" id="WP_208292786.1">
    <property type="nucleotide sequence ID" value="NZ_SOAW01000001.1"/>
</dbReference>
<dbReference type="InterPro" id="IPR016181">
    <property type="entry name" value="Acyl_CoA_acyltransferase"/>
</dbReference>
<evidence type="ECO:0000259" key="1">
    <source>
        <dbReference type="PROSITE" id="PS51186"/>
    </source>
</evidence>
<dbReference type="Gene3D" id="3.40.630.30">
    <property type="match status" value="1"/>
</dbReference>
<evidence type="ECO:0000313" key="3">
    <source>
        <dbReference type="Proteomes" id="UP000295371"/>
    </source>
</evidence>
<proteinExistence type="predicted"/>
<dbReference type="EMBL" id="SOAW01000001">
    <property type="protein sequence ID" value="TDT33680.1"/>
    <property type="molecule type" value="Genomic_DNA"/>
</dbReference>
<dbReference type="PANTHER" id="PTHR43792:SF1">
    <property type="entry name" value="N-ACETYLTRANSFERASE DOMAIN-CONTAINING PROTEIN"/>
    <property type="match status" value="1"/>
</dbReference>
<dbReference type="AlphaFoldDB" id="A0A4R7J870"/>
<keyword evidence="2" id="KW-0808">Transferase</keyword>
<gene>
    <name evidence="2" type="ORF">CLV29_1307</name>
</gene>
<dbReference type="Pfam" id="PF13302">
    <property type="entry name" value="Acetyltransf_3"/>
    <property type="match status" value="1"/>
</dbReference>
<sequence length="187" mass="20791">MSRTVTLPIRTERLLLRAYRPDDVADSLAYYSDPEVARYLLDDPWTLELATQRVNERVERAGIEPPSAGLALVVERDGVMIGDLALWATDGSRSKGEVGWVFARSAAGKGYATEAVNALFDIAFGTFGMHRVAAQLDPRNEPSARLCERLGMKHEAHLRQDWYIKGEWTDTGIYGLLATDPRPGRSV</sequence>
<keyword evidence="3" id="KW-1185">Reference proteome</keyword>
<organism evidence="2 3">
    <name type="scientific">Naumannella halotolerans</name>
    <dbReference type="NCBI Taxonomy" id="993414"/>
    <lineage>
        <taxon>Bacteria</taxon>
        <taxon>Bacillati</taxon>
        <taxon>Actinomycetota</taxon>
        <taxon>Actinomycetes</taxon>
        <taxon>Propionibacteriales</taxon>
        <taxon>Propionibacteriaceae</taxon>
        <taxon>Naumannella</taxon>
    </lineage>
</organism>
<name>A0A4R7J870_9ACTN</name>